<dbReference type="AlphaFoldDB" id="K1SD52"/>
<feature type="non-terminal residue" evidence="1">
    <location>
        <position position="1"/>
    </location>
</feature>
<proteinExistence type="predicted"/>
<dbReference type="EMBL" id="AJWY01013942">
    <property type="protein sequence ID" value="EKC45321.1"/>
    <property type="molecule type" value="Genomic_DNA"/>
</dbReference>
<organism evidence="1">
    <name type="scientific">human gut metagenome</name>
    <dbReference type="NCBI Taxonomy" id="408170"/>
    <lineage>
        <taxon>unclassified sequences</taxon>
        <taxon>metagenomes</taxon>
        <taxon>organismal metagenomes</taxon>
    </lineage>
</organism>
<gene>
    <name evidence="1" type="ORF">LEA_20288</name>
</gene>
<accession>K1SD52</accession>
<protein>
    <submittedName>
        <fullName evidence="1">Uncharacterized protein</fullName>
    </submittedName>
</protein>
<reference evidence="1" key="1">
    <citation type="journal article" date="2013" name="Environ. Microbiol.">
        <title>Microbiota from the distal guts of lean and obese adolescents exhibit partial functional redundancy besides clear differences in community structure.</title>
        <authorList>
            <person name="Ferrer M."/>
            <person name="Ruiz A."/>
            <person name="Lanza F."/>
            <person name="Haange S.B."/>
            <person name="Oberbach A."/>
            <person name="Till H."/>
            <person name="Bargiela R."/>
            <person name="Campoy C."/>
            <person name="Segura M.T."/>
            <person name="Richter M."/>
            <person name="von Bergen M."/>
            <person name="Seifert J."/>
            <person name="Suarez A."/>
        </authorList>
    </citation>
    <scope>NUCLEOTIDE SEQUENCE</scope>
</reference>
<comment type="caution">
    <text evidence="1">The sequence shown here is derived from an EMBL/GenBank/DDBJ whole genome shotgun (WGS) entry which is preliminary data.</text>
</comment>
<name>K1SD52_9ZZZZ</name>
<evidence type="ECO:0000313" key="1">
    <source>
        <dbReference type="EMBL" id="EKC45321.1"/>
    </source>
</evidence>
<sequence length="91" mass="10348">YHYIGMEPVRGLYEFQSDDADSGEFTYFFLAPDTSAETYHIEFRYGSDAEALSQYDTGEYAYWLASGISTDCDQTMIDNCIELFCTENLAG</sequence>